<dbReference type="Pfam" id="PF13529">
    <property type="entry name" value="Peptidase_C39_2"/>
    <property type="match status" value="1"/>
</dbReference>
<dbReference type="NCBIfam" id="NF033920">
    <property type="entry name" value="C39_PA2778_fam"/>
    <property type="match status" value="1"/>
</dbReference>
<evidence type="ECO:0000259" key="1">
    <source>
        <dbReference type="Pfam" id="PF13529"/>
    </source>
</evidence>
<protein>
    <submittedName>
        <fullName evidence="2">Peptidase C39-like protein</fullName>
    </submittedName>
</protein>
<reference evidence="2 3" key="1">
    <citation type="submission" date="2018-05" db="EMBL/GenBank/DDBJ databases">
        <title>Genomic Encyclopedia of Type Strains, Phase IV (KMG-IV): sequencing the most valuable type-strain genomes for metagenomic binning, comparative biology and taxonomic classification.</title>
        <authorList>
            <person name="Goeker M."/>
        </authorList>
    </citation>
    <scope>NUCLEOTIDE SEQUENCE [LARGE SCALE GENOMIC DNA]</scope>
    <source>
        <strain evidence="2 3">DSM 25350</strain>
    </source>
</reference>
<dbReference type="Proteomes" id="UP000245790">
    <property type="component" value="Unassembled WGS sequence"/>
</dbReference>
<dbReference type="EMBL" id="QGGU01000004">
    <property type="protein sequence ID" value="PWK52925.1"/>
    <property type="molecule type" value="Genomic_DNA"/>
</dbReference>
<dbReference type="Gene3D" id="3.90.70.10">
    <property type="entry name" value="Cysteine proteinases"/>
    <property type="match status" value="1"/>
</dbReference>
<proteinExistence type="predicted"/>
<accession>A0A316FXU3</accession>
<dbReference type="RefSeq" id="WP_210204874.1">
    <property type="nucleotide sequence ID" value="NZ_QGGU01000004.1"/>
</dbReference>
<gene>
    <name evidence="2" type="ORF">C8D97_104143</name>
</gene>
<dbReference type="SUPFAM" id="SSF48452">
    <property type="entry name" value="TPR-like"/>
    <property type="match status" value="1"/>
</dbReference>
<dbReference type="InterPro" id="IPR011990">
    <property type="entry name" value="TPR-like_helical_dom_sf"/>
</dbReference>
<dbReference type="InterPro" id="IPR039564">
    <property type="entry name" value="Peptidase_C39-like"/>
</dbReference>
<dbReference type="CDD" id="cd02549">
    <property type="entry name" value="Peptidase_C39A"/>
    <property type="match status" value="1"/>
</dbReference>
<evidence type="ECO:0000313" key="3">
    <source>
        <dbReference type="Proteomes" id="UP000245790"/>
    </source>
</evidence>
<name>A0A316FXU3_9GAMM</name>
<organism evidence="2 3">
    <name type="scientific">Pleionea mediterranea</name>
    <dbReference type="NCBI Taxonomy" id="523701"/>
    <lineage>
        <taxon>Bacteria</taxon>
        <taxon>Pseudomonadati</taxon>
        <taxon>Pseudomonadota</taxon>
        <taxon>Gammaproteobacteria</taxon>
        <taxon>Oceanospirillales</taxon>
        <taxon>Pleioneaceae</taxon>
        <taxon>Pleionea</taxon>
    </lineage>
</organism>
<dbReference type="InterPro" id="IPR039563">
    <property type="entry name" value="Peptidase_C39_single_dom"/>
</dbReference>
<keyword evidence="3" id="KW-1185">Reference proteome</keyword>
<comment type="caution">
    <text evidence="2">The sequence shown here is derived from an EMBL/GenBank/DDBJ whole genome shotgun (WGS) entry which is preliminary data.</text>
</comment>
<evidence type="ECO:0000313" key="2">
    <source>
        <dbReference type="EMBL" id="PWK52925.1"/>
    </source>
</evidence>
<dbReference type="Gene3D" id="1.25.40.10">
    <property type="entry name" value="Tetratricopeptide repeat domain"/>
    <property type="match status" value="1"/>
</dbReference>
<sequence length="327" mass="36953">MCSSIHIWVLKAGFIASFFILLSACGTAPQTLALTASPPDSLPRQSSIKSVPFYAQKKYFCGPTALAEVFNFYGAKQTPEKLAPSIFIPELEGSLQIEMAAATRKYHFLPYADNSNLKQLLALVSDGMPVIVLQNLSIPWIPAWHYAVVTGYDLQQQTIRLHSGDIKHYEMDLSVFERTWQRANFWLLAVVPPDKSSRHFNSFIYTKAAQDLIDVGKIDSGVMALQQASKQWPDQWLAYFLLGNYYLNLDPMRAYNWYQKGYPYGQYTAAYLNNFAYLMGKLGCNNEARQLINQALAIKPDDPNLQDTYQSIDKKLNQSMCPIVSGQ</sequence>
<feature type="domain" description="Peptidase C39-like" evidence="1">
    <location>
        <begin position="50"/>
        <end position="159"/>
    </location>
</feature>
<dbReference type="AlphaFoldDB" id="A0A316FXU3"/>